<dbReference type="PANTHER" id="PTHR30136:SF24">
    <property type="entry name" value="HTH-TYPE TRANSCRIPTIONAL REPRESSOR ALLR"/>
    <property type="match status" value="1"/>
</dbReference>
<evidence type="ECO:0000259" key="4">
    <source>
        <dbReference type="PROSITE" id="PS51077"/>
    </source>
</evidence>
<dbReference type="RefSeq" id="WP_092907148.1">
    <property type="nucleotide sequence ID" value="NZ_FOZS01000004.1"/>
</dbReference>
<evidence type="ECO:0000313" key="7">
    <source>
        <dbReference type="Proteomes" id="UP000199199"/>
    </source>
</evidence>
<dbReference type="SUPFAM" id="SSF46785">
    <property type="entry name" value="Winged helix' DNA-binding domain"/>
    <property type="match status" value="1"/>
</dbReference>
<dbReference type="SMART" id="SM00346">
    <property type="entry name" value="HTH_ICLR"/>
    <property type="match status" value="1"/>
</dbReference>
<dbReference type="InterPro" id="IPR050707">
    <property type="entry name" value="HTH_MetabolicPath_Reg"/>
</dbReference>
<feature type="domain" description="HTH iclR-type" evidence="4">
    <location>
        <begin position="10"/>
        <end position="69"/>
    </location>
</feature>
<dbReference type="Pfam" id="PF01614">
    <property type="entry name" value="IclR_C"/>
    <property type="match status" value="1"/>
</dbReference>
<organism evidence="6 7">
    <name type="scientific">Halostagnicola kamekurae</name>
    <dbReference type="NCBI Taxonomy" id="619731"/>
    <lineage>
        <taxon>Archaea</taxon>
        <taxon>Methanobacteriati</taxon>
        <taxon>Methanobacteriota</taxon>
        <taxon>Stenosarchaea group</taxon>
        <taxon>Halobacteria</taxon>
        <taxon>Halobacteriales</taxon>
        <taxon>Natrialbaceae</taxon>
        <taxon>Halostagnicola</taxon>
    </lineage>
</organism>
<dbReference type="PROSITE" id="PS51077">
    <property type="entry name" value="HTH_ICLR"/>
    <property type="match status" value="1"/>
</dbReference>
<dbReference type="InterPro" id="IPR036388">
    <property type="entry name" value="WH-like_DNA-bd_sf"/>
</dbReference>
<dbReference type="PANTHER" id="PTHR30136">
    <property type="entry name" value="HELIX-TURN-HELIX TRANSCRIPTIONAL REGULATOR, ICLR FAMILY"/>
    <property type="match status" value="1"/>
</dbReference>
<dbReference type="Proteomes" id="UP000199199">
    <property type="component" value="Unassembled WGS sequence"/>
</dbReference>
<dbReference type="PROSITE" id="PS51078">
    <property type="entry name" value="ICLR_ED"/>
    <property type="match status" value="1"/>
</dbReference>
<keyword evidence="1" id="KW-0805">Transcription regulation</keyword>
<sequence>MGSDGRGDRRKTTATSLRVVDAIDELDGGRLTEISDQVGLSTSTVYTHLETLRDVGYVTKVGDTYQLGLKLFHLGEAARRRDERYDLAKEHAFELANATGEEVSFAVAENGRSIVLFDEVSNPSVTGFQVGHQFYMHSSASGKAMLAEFSDDRVHEILDRWGLPAQTPNTITSRDELFAELKRTRSRGYAVNDQEALEGLRSVALAITGPDGTAFGSLDISGPPYRLPSDEKLVELLRPVVSELERELANENDATVRDS</sequence>
<reference evidence="7" key="1">
    <citation type="submission" date="2016-10" db="EMBL/GenBank/DDBJ databases">
        <authorList>
            <person name="Varghese N."/>
            <person name="Submissions S."/>
        </authorList>
    </citation>
    <scope>NUCLEOTIDE SEQUENCE [LARGE SCALE GENOMIC DNA]</scope>
    <source>
        <strain evidence="7">DSM 22427</strain>
    </source>
</reference>
<dbReference type="EMBL" id="FOZS01000004">
    <property type="protein sequence ID" value="SFT01421.1"/>
    <property type="molecule type" value="Genomic_DNA"/>
</dbReference>
<dbReference type="AlphaFoldDB" id="A0A1I6UJ33"/>
<proteinExistence type="predicted"/>
<dbReference type="Gene3D" id="3.30.450.40">
    <property type="match status" value="1"/>
</dbReference>
<keyword evidence="2 6" id="KW-0238">DNA-binding</keyword>
<dbReference type="InterPro" id="IPR005471">
    <property type="entry name" value="Tscrpt_reg_IclR_N"/>
</dbReference>
<dbReference type="InterPro" id="IPR014757">
    <property type="entry name" value="Tscrpt_reg_IclR_C"/>
</dbReference>
<gene>
    <name evidence="6" type="ORF">SAMN04488556_3917</name>
</gene>
<evidence type="ECO:0000313" key="6">
    <source>
        <dbReference type="EMBL" id="SFT01421.1"/>
    </source>
</evidence>
<feature type="domain" description="IclR-ED" evidence="5">
    <location>
        <begin position="70"/>
        <end position="254"/>
    </location>
</feature>
<dbReference type="OrthoDB" id="14763at2157"/>
<dbReference type="CDD" id="cd00090">
    <property type="entry name" value="HTH_ARSR"/>
    <property type="match status" value="1"/>
</dbReference>
<dbReference type="GO" id="GO:0003700">
    <property type="term" value="F:DNA-binding transcription factor activity"/>
    <property type="evidence" value="ECO:0007669"/>
    <property type="project" value="TreeGrafter"/>
</dbReference>
<keyword evidence="7" id="KW-1185">Reference proteome</keyword>
<dbReference type="SUPFAM" id="SSF55781">
    <property type="entry name" value="GAF domain-like"/>
    <property type="match status" value="1"/>
</dbReference>
<evidence type="ECO:0000256" key="3">
    <source>
        <dbReference type="ARBA" id="ARBA00023163"/>
    </source>
</evidence>
<accession>A0A1I6UJ33</accession>
<evidence type="ECO:0000256" key="2">
    <source>
        <dbReference type="ARBA" id="ARBA00023125"/>
    </source>
</evidence>
<dbReference type="Gene3D" id="1.10.10.10">
    <property type="entry name" value="Winged helix-like DNA-binding domain superfamily/Winged helix DNA-binding domain"/>
    <property type="match status" value="1"/>
</dbReference>
<dbReference type="GO" id="GO:0045892">
    <property type="term" value="P:negative regulation of DNA-templated transcription"/>
    <property type="evidence" value="ECO:0007669"/>
    <property type="project" value="TreeGrafter"/>
</dbReference>
<dbReference type="InterPro" id="IPR011991">
    <property type="entry name" value="ArsR-like_HTH"/>
</dbReference>
<name>A0A1I6UJ33_9EURY</name>
<evidence type="ECO:0000259" key="5">
    <source>
        <dbReference type="PROSITE" id="PS51078"/>
    </source>
</evidence>
<dbReference type="InterPro" id="IPR036390">
    <property type="entry name" value="WH_DNA-bd_sf"/>
</dbReference>
<keyword evidence="3" id="KW-0804">Transcription</keyword>
<dbReference type="GO" id="GO:0003677">
    <property type="term" value="F:DNA binding"/>
    <property type="evidence" value="ECO:0007669"/>
    <property type="project" value="UniProtKB-KW"/>
</dbReference>
<dbReference type="Pfam" id="PF09339">
    <property type="entry name" value="HTH_IclR"/>
    <property type="match status" value="1"/>
</dbReference>
<evidence type="ECO:0000256" key="1">
    <source>
        <dbReference type="ARBA" id="ARBA00023015"/>
    </source>
</evidence>
<protein>
    <submittedName>
        <fullName evidence="6">DNA-binding transcriptional regulator, IclR family</fullName>
    </submittedName>
</protein>
<dbReference type="InterPro" id="IPR029016">
    <property type="entry name" value="GAF-like_dom_sf"/>
</dbReference>